<reference evidence="1 2" key="1">
    <citation type="submission" date="2014-04" db="EMBL/GenBank/DDBJ databases">
        <authorList>
            <consortium name="DOE Joint Genome Institute"/>
            <person name="Kuo A."/>
            <person name="Ruytinx J."/>
            <person name="Rineau F."/>
            <person name="Colpaert J."/>
            <person name="Kohler A."/>
            <person name="Nagy L.G."/>
            <person name="Floudas D."/>
            <person name="Copeland A."/>
            <person name="Barry K.W."/>
            <person name="Cichocki N."/>
            <person name="Veneault-Fourrey C."/>
            <person name="LaButti K."/>
            <person name="Lindquist E.A."/>
            <person name="Lipzen A."/>
            <person name="Lundell T."/>
            <person name="Morin E."/>
            <person name="Murat C."/>
            <person name="Sun H."/>
            <person name="Tunlid A."/>
            <person name="Henrissat B."/>
            <person name="Grigoriev I.V."/>
            <person name="Hibbett D.S."/>
            <person name="Martin F."/>
            <person name="Nordberg H.P."/>
            <person name="Cantor M.N."/>
            <person name="Hua S.X."/>
        </authorList>
    </citation>
    <scope>NUCLEOTIDE SEQUENCE [LARGE SCALE GENOMIC DNA]</scope>
    <source>
        <strain evidence="1 2">UH-Slu-Lm8-n1</strain>
    </source>
</reference>
<dbReference type="OrthoDB" id="3259770at2759"/>
<dbReference type="AlphaFoldDB" id="A0A0D0ABJ8"/>
<dbReference type="HOGENOM" id="CLU_155624_2_1_1"/>
<evidence type="ECO:0000313" key="1">
    <source>
        <dbReference type="EMBL" id="KIK31617.1"/>
    </source>
</evidence>
<proteinExistence type="predicted"/>
<protein>
    <submittedName>
        <fullName evidence="1">Uncharacterized protein</fullName>
    </submittedName>
</protein>
<dbReference type="EMBL" id="KN836822">
    <property type="protein sequence ID" value="KIK31617.1"/>
    <property type="molecule type" value="Genomic_DNA"/>
</dbReference>
<feature type="non-terminal residue" evidence="1">
    <location>
        <position position="1"/>
    </location>
</feature>
<dbReference type="Proteomes" id="UP000054485">
    <property type="component" value="Unassembled WGS sequence"/>
</dbReference>
<reference evidence="2" key="2">
    <citation type="submission" date="2015-01" db="EMBL/GenBank/DDBJ databases">
        <title>Evolutionary Origins and Diversification of the Mycorrhizal Mutualists.</title>
        <authorList>
            <consortium name="DOE Joint Genome Institute"/>
            <consortium name="Mycorrhizal Genomics Consortium"/>
            <person name="Kohler A."/>
            <person name="Kuo A."/>
            <person name="Nagy L.G."/>
            <person name="Floudas D."/>
            <person name="Copeland A."/>
            <person name="Barry K.W."/>
            <person name="Cichocki N."/>
            <person name="Veneault-Fourrey C."/>
            <person name="LaButti K."/>
            <person name="Lindquist E.A."/>
            <person name="Lipzen A."/>
            <person name="Lundell T."/>
            <person name="Morin E."/>
            <person name="Murat C."/>
            <person name="Riley R."/>
            <person name="Ohm R."/>
            <person name="Sun H."/>
            <person name="Tunlid A."/>
            <person name="Henrissat B."/>
            <person name="Grigoriev I.V."/>
            <person name="Hibbett D.S."/>
            <person name="Martin F."/>
        </authorList>
    </citation>
    <scope>NUCLEOTIDE SEQUENCE [LARGE SCALE GENOMIC DNA]</scope>
    <source>
        <strain evidence="2">UH-Slu-Lm8-n1</strain>
    </source>
</reference>
<accession>A0A0D0ABJ8</accession>
<name>A0A0D0ABJ8_9AGAM</name>
<feature type="non-terminal residue" evidence="1">
    <location>
        <position position="53"/>
    </location>
</feature>
<evidence type="ECO:0000313" key="2">
    <source>
        <dbReference type="Proteomes" id="UP000054485"/>
    </source>
</evidence>
<organism evidence="1 2">
    <name type="scientific">Suillus luteus UH-Slu-Lm8-n1</name>
    <dbReference type="NCBI Taxonomy" id="930992"/>
    <lineage>
        <taxon>Eukaryota</taxon>
        <taxon>Fungi</taxon>
        <taxon>Dikarya</taxon>
        <taxon>Basidiomycota</taxon>
        <taxon>Agaricomycotina</taxon>
        <taxon>Agaricomycetes</taxon>
        <taxon>Agaricomycetidae</taxon>
        <taxon>Boletales</taxon>
        <taxon>Suillineae</taxon>
        <taxon>Suillaceae</taxon>
        <taxon>Suillus</taxon>
    </lineage>
</organism>
<sequence>LIRLLRPELQDTDIFHRTKIRELILQAFDEYFGALKRDLAGALGKISFTSDLW</sequence>
<dbReference type="InParanoid" id="A0A0D0ABJ8"/>
<keyword evidence="2" id="KW-1185">Reference proteome</keyword>
<gene>
    <name evidence="1" type="ORF">CY34DRAFT_46812</name>
</gene>